<dbReference type="SUPFAM" id="SSF51735">
    <property type="entry name" value="NAD(P)-binding Rossmann-fold domains"/>
    <property type="match status" value="1"/>
</dbReference>
<name>A0A3R5ZZJ1_9FIRM</name>
<dbReference type="InterPro" id="IPR036291">
    <property type="entry name" value="NAD(P)-bd_dom_sf"/>
</dbReference>
<gene>
    <name evidence="1" type="ORF">DWX94_10875</name>
</gene>
<proteinExistence type="predicted"/>
<dbReference type="Proteomes" id="UP000283295">
    <property type="component" value="Unassembled WGS sequence"/>
</dbReference>
<dbReference type="Pfam" id="PF02423">
    <property type="entry name" value="OCD_Mu_crystall"/>
    <property type="match status" value="1"/>
</dbReference>
<sequence length="400" mass="44931">MKNRDVESEAAGRKSNIETDKQNISFLYLSEEDMIDAGVLHPGRCVDVMEETMGLMEDGDFLMGGPYNDAHGLMLYFPKKSPIENFPVNNARDRRFIAMPAYLGGRFHVAGEKWYGSNGNNRSIGLPRSILMMMLNDVETGKPLAYMSGNLLSSMRTGAMPGLAAKLLARDDSKVLTLVGPGVICRSSLRAIMSQRFDIDTIKIKGSSPTSANAIKMKEYIEENYPQVKNIVLCKDMEEALKDADIITEAVSCKEGEWPEYKREWLKPGALVISTSTFNMEHKSIVDLKKVIDNYGMYENYAEEDNVGYDENGNRLHTGCMGEDFVYMVQDGLIERDSLTTFGEIIRGKKPGRESDDEIILVSIEGMPTEDVAWAYECYTYALVHDIGTKLKVWDRPYAF</sequence>
<dbReference type="GO" id="GO:0005737">
    <property type="term" value="C:cytoplasm"/>
    <property type="evidence" value="ECO:0007669"/>
    <property type="project" value="TreeGrafter"/>
</dbReference>
<protein>
    <submittedName>
        <fullName evidence="1">Ornithine cyclodeaminase</fullName>
    </submittedName>
</protein>
<dbReference type="AlphaFoldDB" id="A0A3R5ZZJ1"/>
<dbReference type="InterPro" id="IPR003462">
    <property type="entry name" value="ODC_Mu_crystall"/>
</dbReference>
<accession>A0A3R5ZZJ1</accession>
<dbReference type="Gene3D" id="3.40.50.720">
    <property type="entry name" value="NAD(P)-binding Rossmann-like Domain"/>
    <property type="match status" value="1"/>
</dbReference>
<dbReference type="PANTHER" id="PTHR13812:SF19">
    <property type="entry name" value="KETIMINE REDUCTASE MU-CRYSTALLIN"/>
    <property type="match status" value="1"/>
</dbReference>
<reference evidence="1 2" key="1">
    <citation type="submission" date="2018-08" db="EMBL/GenBank/DDBJ databases">
        <title>A genome reference for cultivated species of the human gut microbiota.</title>
        <authorList>
            <person name="Zou Y."/>
            <person name="Xue W."/>
            <person name="Luo G."/>
        </authorList>
    </citation>
    <scope>NUCLEOTIDE SEQUENCE [LARGE SCALE GENOMIC DNA]</scope>
    <source>
        <strain evidence="1 2">AF22-21</strain>
    </source>
</reference>
<evidence type="ECO:0000313" key="2">
    <source>
        <dbReference type="Proteomes" id="UP000283295"/>
    </source>
</evidence>
<dbReference type="EMBL" id="QRVK01000032">
    <property type="protein sequence ID" value="RGS39548.1"/>
    <property type="molecule type" value="Genomic_DNA"/>
</dbReference>
<organism evidence="1 2">
    <name type="scientific">Coprococcus eutactus</name>
    <dbReference type="NCBI Taxonomy" id="33043"/>
    <lineage>
        <taxon>Bacteria</taxon>
        <taxon>Bacillati</taxon>
        <taxon>Bacillota</taxon>
        <taxon>Clostridia</taxon>
        <taxon>Lachnospirales</taxon>
        <taxon>Lachnospiraceae</taxon>
        <taxon>Coprococcus</taxon>
    </lineage>
</organism>
<evidence type="ECO:0000313" key="1">
    <source>
        <dbReference type="EMBL" id="RGS39548.1"/>
    </source>
</evidence>
<dbReference type="OrthoDB" id="9792005at2"/>
<dbReference type="PANTHER" id="PTHR13812">
    <property type="entry name" value="KETIMINE REDUCTASE MU-CRYSTALLIN"/>
    <property type="match status" value="1"/>
</dbReference>
<dbReference type="InterPro" id="IPR023401">
    <property type="entry name" value="ODC_N"/>
</dbReference>
<dbReference type="Gene3D" id="3.30.1780.10">
    <property type="entry name" value="ornithine cyclodeaminase, domain 1"/>
    <property type="match status" value="1"/>
</dbReference>
<dbReference type="PIRSF" id="PIRSF001439">
    <property type="entry name" value="CryM"/>
    <property type="match status" value="1"/>
</dbReference>
<comment type="caution">
    <text evidence="1">The sequence shown here is derived from an EMBL/GenBank/DDBJ whole genome shotgun (WGS) entry which is preliminary data.</text>
</comment>
<dbReference type="NCBIfam" id="NF004848">
    <property type="entry name" value="PRK06199.1"/>
    <property type="match status" value="1"/>
</dbReference>